<reference evidence="2" key="2">
    <citation type="submission" date="2021-01" db="UniProtKB">
        <authorList>
            <consortium name="EnsemblMetazoa"/>
        </authorList>
    </citation>
    <scope>IDENTIFICATION</scope>
</reference>
<accession>A0A7M7NJN2</accession>
<dbReference type="Proteomes" id="UP000007110">
    <property type="component" value="Unassembled WGS sequence"/>
</dbReference>
<feature type="compositionally biased region" description="Low complexity" evidence="1">
    <location>
        <begin position="187"/>
        <end position="209"/>
    </location>
</feature>
<feature type="compositionally biased region" description="Low complexity" evidence="1">
    <location>
        <begin position="151"/>
        <end position="161"/>
    </location>
</feature>
<evidence type="ECO:0000313" key="2">
    <source>
        <dbReference type="EnsemblMetazoa" id="XP_030837500"/>
    </source>
</evidence>
<sequence length="298" mass="33344">MALDNGARPSEFINMEVEWALKAIYEEQTNQHVIKVLNHKTVMKYGAARVCLNKEQYERFSIYIRHIRPRCPGYEQGTKHVFFTTKSPQVSSSSITYSIKQTCKYLDQRAVTNTGIRKWMSSMMQSGRKLRSATRNKEHPVLQLPRPPSVCGSTGSSSLCSTTSTKKLRVKCKKLPQHNEHPIPLLPDTSSVSVSAGSSSLLPSTSDPPVRVKCNKHPQHKEHPVTPLSDTPSVSVSAGSSSLFSSTSDQTARVKFTQEEKEAVKKHFQSWIERGDMPHIGVVRDIVKQNKKSSTLPL</sequence>
<dbReference type="RefSeq" id="XP_030837500.1">
    <property type="nucleotide sequence ID" value="XM_030981640.1"/>
</dbReference>
<organism evidence="2 3">
    <name type="scientific">Strongylocentrotus purpuratus</name>
    <name type="common">Purple sea urchin</name>
    <dbReference type="NCBI Taxonomy" id="7668"/>
    <lineage>
        <taxon>Eukaryota</taxon>
        <taxon>Metazoa</taxon>
        <taxon>Echinodermata</taxon>
        <taxon>Eleutherozoa</taxon>
        <taxon>Echinozoa</taxon>
        <taxon>Echinoidea</taxon>
        <taxon>Euechinoidea</taxon>
        <taxon>Echinacea</taxon>
        <taxon>Camarodonta</taxon>
        <taxon>Echinidea</taxon>
        <taxon>Strongylocentrotidae</taxon>
        <taxon>Strongylocentrotus</taxon>
    </lineage>
</organism>
<feature type="compositionally biased region" description="Low complexity" evidence="1">
    <location>
        <begin position="229"/>
        <end position="245"/>
    </location>
</feature>
<feature type="region of interest" description="Disordered" evidence="1">
    <location>
        <begin position="129"/>
        <end position="161"/>
    </location>
</feature>
<evidence type="ECO:0000313" key="3">
    <source>
        <dbReference type="Proteomes" id="UP000007110"/>
    </source>
</evidence>
<evidence type="ECO:0000256" key="1">
    <source>
        <dbReference type="SAM" id="MobiDB-lite"/>
    </source>
</evidence>
<dbReference type="EnsemblMetazoa" id="XM_030981640">
    <property type="protein sequence ID" value="XP_030837500"/>
    <property type="gene ID" value="LOC100889168"/>
</dbReference>
<feature type="region of interest" description="Disordered" evidence="1">
    <location>
        <begin position="178"/>
        <end position="245"/>
    </location>
</feature>
<proteinExistence type="predicted"/>
<keyword evidence="3" id="KW-1185">Reference proteome</keyword>
<dbReference type="GeneID" id="100889168"/>
<protein>
    <submittedName>
        <fullName evidence="2">Uncharacterized protein</fullName>
    </submittedName>
</protein>
<name>A0A7M7NJN2_STRPU</name>
<dbReference type="AlphaFoldDB" id="A0A7M7NJN2"/>
<reference evidence="3" key="1">
    <citation type="submission" date="2015-02" db="EMBL/GenBank/DDBJ databases">
        <title>Genome sequencing for Strongylocentrotus purpuratus.</title>
        <authorList>
            <person name="Murali S."/>
            <person name="Liu Y."/>
            <person name="Vee V."/>
            <person name="English A."/>
            <person name="Wang M."/>
            <person name="Skinner E."/>
            <person name="Han Y."/>
            <person name="Muzny D.M."/>
            <person name="Worley K.C."/>
            <person name="Gibbs R.A."/>
        </authorList>
    </citation>
    <scope>NUCLEOTIDE SEQUENCE</scope>
</reference>